<keyword evidence="3" id="KW-1185">Reference proteome</keyword>
<feature type="compositionally biased region" description="Acidic residues" evidence="1">
    <location>
        <begin position="280"/>
        <end position="291"/>
    </location>
</feature>
<dbReference type="Proteomes" id="UP000054279">
    <property type="component" value="Unassembled WGS sequence"/>
</dbReference>
<evidence type="ECO:0000313" key="3">
    <source>
        <dbReference type="Proteomes" id="UP000054279"/>
    </source>
</evidence>
<evidence type="ECO:0000256" key="1">
    <source>
        <dbReference type="SAM" id="MobiDB-lite"/>
    </source>
</evidence>
<dbReference type="EMBL" id="KN837123">
    <property type="protein sequence ID" value="KIJ43432.1"/>
    <property type="molecule type" value="Genomic_DNA"/>
</dbReference>
<accession>A0A0C9VNB0</accession>
<feature type="region of interest" description="Disordered" evidence="1">
    <location>
        <begin position="208"/>
        <end position="261"/>
    </location>
</feature>
<dbReference type="Pfam" id="PF20414">
    <property type="entry name" value="DUF6698"/>
    <property type="match status" value="1"/>
</dbReference>
<dbReference type="InterPro" id="IPR046521">
    <property type="entry name" value="DUF6698"/>
</dbReference>
<feature type="compositionally biased region" description="Polar residues" evidence="1">
    <location>
        <begin position="297"/>
        <end position="312"/>
    </location>
</feature>
<evidence type="ECO:0000313" key="2">
    <source>
        <dbReference type="EMBL" id="KIJ43432.1"/>
    </source>
</evidence>
<feature type="region of interest" description="Disordered" evidence="1">
    <location>
        <begin position="279"/>
        <end position="367"/>
    </location>
</feature>
<dbReference type="HOGENOM" id="CLU_348225_0_0_1"/>
<name>A0A0C9VNB0_SPHS4</name>
<protein>
    <submittedName>
        <fullName evidence="2">Uncharacterized protein</fullName>
    </submittedName>
</protein>
<gene>
    <name evidence="2" type="ORF">M422DRAFT_253315</name>
</gene>
<reference evidence="2 3" key="1">
    <citation type="submission" date="2014-06" db="EMBL/GenBank/DDBJ databases">
        <title>Evolutionary Origins and Diversification of the Mycorrhizal Mutualists.</title>
        <authorList>
            <consortium name="DOE Joint Genome Institute"/>
            <consortium name="Mycorrhizal Genomics Consortium"/>
            <person name="Kohler A."/>
            <person name="Kuo A."/>
            <person name="Nagy L.G."/>
            <person name="Floudas D."/>
            <person name="Copeland A."/>
            <person name="Barry K.W."/>
            <person name="Cichocki N."/>
            <person name="Veneault-Fourrey C."/>
            <person name="LaButti K."/>
            <person name="Lindquist E.A."/>
            <person name="Lipzen A."/>
            <person name="Lundell T."/>
            <person name="Morin E."/>
            <person name="Murat C."/>
            <person name="Riley R."/>
            <person name="Ohm R."/>
            <person name="Sun H."/>
            <person name="Tunlid A."/>
            <person name="Henrissat B."/>
            <person name="Grigoriev I.V."/>
            <person name="Hibbett D.S."/>
            <person name="Martin F."/>
        </authorList>
    </citation>
    <scope>NUCLEOTIDE SEQUENCE [LARGE SCALE GENOMIC DNA]</scope>
    <source>
        <strain evidence="2 3">SS14</strain>
    </source>
</reference>
<sequence>MSARKNKTNKQPFAKVDIIEIKKLAAKFTIMSGLWVRNGQYTFSFYCDCDEYDPMDQFKDMASKCHGQFHNLLEAIPEKWHGVLKEDAFHSIGNEPILDYKNRDLTSAKTRFNNFGSLIGWKPLEGHYDPFCEILYKDYSGCHDRNKIFRSSYLIRTYKALLQGPSSVNGSGAGKCSTLDRLWGVESVTPAAIAACAIYKPAPTHKRDVLDPSVIRDGPRARRPSAKTQEAVKRTKKPSKTKTTGLSPVPEVMEQNGTDEEEMGYISYEVNKAAGKDLDFELGPEPEEQDDKEMASNKDSMSLDASPQVVSGDSSDEEESLVPQKHKSHSNKNKMAMESDEESFPSSAAELIRKKSKSSTDKGNGTKKANAITIMDSKEDTFSSSGDDVLNKKLKSTATGKRKEGKKKAAVKVKPSSKKEPVPIIVADLCFQVPSIRNKETVLTQVNLDASLSFKELHDRIFQTARAIEVPSHKHPNIFAHFSKDKKKSLVYGLDDKQDWGLVKKLYKVEIEKQGENAMIELSFDPKTFLQELVEALAKKKKKTGSQQKQKPSVRGGRVKKAPATDWLGDDEGEVIDLDGSDDDERSTQHIKYNAEYCNVEKTVLEMFKSCRTCGPAKWCFPDRNSKCKLQSNTASLWLPPQTTSFEWFYPLGTPLGNDESDLSSEPIRHQKAHFTSAPPAIDSSPIVTRGHTVPATMVSESHISLSRKEKIAEVPEVSESEDIPVIGKSFLPTVRDWLDGIRNKEGRFTGWEGLFQKLEKECCLDIGIDVFASYSKYCIIKECGLNMGERGILFPHLLEALKDMRFAFM</sequence>
<organism evidence="2 3">
    <name type="scientific">Sphaerobolus stellatus (strain SS14)</name>
    <dbReference type="NCBI Taxonomy" id="990650"/>
    <lineage>
        <taxon>Eukaryota</taxon>
        <taxon>Fungi</taxon>
        <taxon>Dikarya</taxon>
        <taxon>Basidiomycota</taxon>
        <taxon>Agaricomycotina</taxon>
        <taxon>Agaricomycetes</taxon>
        <taxon>Phallomycetidae</taxon>
        <taxon>Geastrales</taxon>
        <taxon>Sphaerobolaceae</taxon>
        <taxon>Sphaerobolus</taxon>
    </lineage>
</organism>
<dbReference type="AlphaFoldDB" id="A0A0C9VNB0"/>
<feature type="region of interest" description="Disordered" evidence="1">
    <location>
        <begin position="541"/>
        <end position="565"/>
    </location>
</feature>
<proteinExistence type="predicted"/>